<dbReference type="GO" id="GO:0047575">
    <property type="term" value="F:4-carboxymuconolactone decarboxylase activity"/>
    <property type="evidence" value="ECO:0007669"/>
    <property type="project" value="UniProtKB-EC"/>
</dbReference>
<reference evidence="3 4" key="1">
    <citation type="submission" date="2019-10" db="EMBL/GenBank/DDBJ databases">
        <title>Georgenia wutianyii sp. nov. and Georgenia yuyongxinii sp. nov. isolated from plateau pika (Ochotona curzoniae) in the Qinghai-Tibet plateau of China.</title>
        <authorList>
            <person name="Tian Z."/>
        </authorList>
    </citation>
    <scope>NUCLEOTIDE SEQUENCE [LARGE SCALE GENOMIC DNA]</scope>
    <source>
        <strain evidence="3 4">JCM 15130</strain>
    </source>
</reference>
<dbReference type="GO" id="GO:0051920">
    <property type="term" value="F:peroxiredoxin activity"/>
    <property type="evidence" value="ECO:0007669"/>
    <property type="project" value="InterPro"/>
</dbReference>
<keyword evidence="3" id="KW-0456">Lyase</keyword>
<dbReference type="InterPro" id="IPR052512">
    <property type="entry name" value="4CMD/NDH-1_regulator"/>
</dbReference>
<dbReference type="PRINTS" id="PR00111">
    <property type="entry name" value="ABHYDROLASE"/>
</dbReference>
<dbReference type="EMBL" id="WHPD01003366">
    <property type="protein sequence ID" value="MPV90101.1"/>
    <property type="molecule type" value="Genomic_DNA"/>
</dbReference>
<dbReference type="NCBIfam" id="TIGR02425">
    <property type="entry name" value="decarb_PcaC"/>
    <property type="match status" value="1"/>
</dbReference>
<dbReference type="SUPFAM" id="SSF69118">
    <property type="entry name" value="AhpD-like"/>
    <property type="match status" value="1"/>
</dbReference>
<dbReference type="Gene3D" id="3.40.50.1820">
    <property type="entry name" value="alpha/beta hydrolase"/>
    <property type="match status" value="1"/>
</dbReference>
<protein>
    <submittedName>
        <fullName evidence="3">4-carboxymuconolactone decarboxylase</fullName>
        <ecNumber evidence="3">4.1.1.44</ecNumber>
    </submittedName>
</protein>
<dbReference type="InterPro" id="IPR029032">
    <property type="entry name" value="AhpD-like"/>
</dbReference>
<comment type="caution">
    <text evidence="3">The sequence shown here is derived from an EMBL/GenBank/DDBJ whole genome shotgun (WGS) entry which is preliminary data.</text>
</comment>
<evidence type="ECO:0000259" key="2">
    <source>
        <dbReference type="Pfam" id="PF02627"/>
    </source>
</evidence>
<dbReference type="PANTHER" id="PTHR33570:SF2">
    <property type="entry name" value="CARBOXYMUCONOLACTONE DECARBOXYLASE-LIKE DOMAIN-CONTAINING PROTEIN"/>
    <property type="match status" value="1"/>
</dbReference>
<proteinExistence type="predicted"/>
<dbReference type="InterPro" id="IPR012788">
    <property type="entry name" value="Decarb_PcaC"/>
</dbReference>
<gene>
    <name evidence="3" type="primary">pcaC</name>
    <name evidence="3" type="ORF">GB882_15605</name>
</gene>
<keyword evidence="4" id="KW-1185">Reference proteome</keyword>
<evidence type="ECO:0000259" key="1">
    <source>
        <dbReference type="Pfam" id="PF00561"/>
    </source>
</evidence>
<dbReference type="SUPFAM" id="SSF53474">
    <property type="entry name" value="alpha/beta-Hydrolases"/>
    <property type="match status" value="1"/>
</dbReference>
<sequence>MGSSLGTDRHMWDAQARLLERRYRVVRYELRGHGRSASPHTDAPTTIADLGEDVLRLMDHLGVDRAHQVGLSIGGMIALWLAEHRPDRVRRVGIVCSAAFLPPAEKWLTRAATVRAQGMGAIWDGVVAGWFTGTFADDAARERMHQTFLAVEPEGYAQCCEAIAGMDLRPDLASVAGPVLVLAGRQDPATPPTMAEELVDGVRVGGAEARLELVDDAAHIAAVQRPATVTRLLLDHLDADRPGHAAGMRVRREVLGDAHVDRAQEATTPLNADFQDFITRYAWGDVWTRPGLDRRTRSAITLALLMTLGHDGEFQMHVRAALRNGLSVDEIREVLLHVAVYSGVPVANHAYALATEVLRAEGLV</sequence>
<dbReference type="Pfam" id="PF02627">
    <property type="entry name" value="CMD"/>
    <property type="match status" value="1"/>
</dbReference>
<dbReference type="InterPro" id="IPR003779">
    <property type="entry name" value="CMD-like"/>
</dbReference>
<evidence type="ECO:0000313" key="4">
    <source>
        <dbReference type="Proteomes" id="UP000429644"/>
    </source>
</evidence>
<feature type="domain" description="Carboxymuconolactone decarboxylase-like" evidence="2">
    <location>
        <begin position="273"/>
        <end position="356"/>
    </location>
</feature>
<dbReference type="OrthoDB" id="9802489at2"/>
<name>A0A7J9UZM6_9MICO</name>
<dbReference type="PANTHER" id="PTHR33570">
    <property type="entry name" value="4-CARBOXYMUCONOLACTONE DECARBOXYLASE FAMILY PROTEIN"/>
    <property type="match status" value="1"/>
</dbReference>
<evidence type="ECO:0000313" key="3">
    <source>
        <dbReference type="EMBL" id="MPV90101.1"/>
    </source>
</evidence>
<dbReference type="EC" id="4.1.1.44" evidence="3"/>
<feature type="domain" description="AB hydrolase-1" evidence="1">
    <location>
        <begin position="5"/>
        <end position="224"/>
    </location>
</feature>
<dbReference type="Gene3D" id="1.20.1290.10">
    <property type="entry name" value="AhpD-like"/>
    <property type="match status" value="1"/>
</dbReference>
<dbReference type="InterPro" id="IPR029058">
    <property type="entry name" value="AB_hydrolase_fold"/>
</dbReference>
<dbReference type="Pfam" id="PF00561">
    <property type="entry name" value="Abhydrolase_1"/>
    <property type="match status" value="1"/>
</dbReference>
<dbReference type="Proteomes" id="UP000429644">
    <property type="component" value="Unassembled WGS sequence"/>
</dbReference>
<accession>A0A7J9UZM6</accession>
<dbReference type="AlphaFoldDB" id="A0A7J9UZM6"/>
<organism evidence="3 4">
    <name type="scientific">Georgenia ruanii</name>
    <dbReference type="NCBI Taxonomy" id="348442"/>
    <lineage>
        <taxon>Bacteria</taxon>
        <taxon>Bacillati</taxon>
        <taxon>Actinomycetota</taxon>
        <taxon>Actinomycetes</taxon>
        <taxon>Micrococcales</taxon>
        <taxon>Bogoriellaceae</taxon>
        <taxon>Georgenia</taxon>
    </lineage>
</organism>
<dbReference type="InterPro" id="IPR000073">
    <property type="entry name" value="AB_hydrolase_1"/>
</dbReference>